<dbReference type="Pfam" id="PF02753">
    <property type="entry name" value="PapD_C"/>
    <property type="match status" value="1"/>
</dbReference>
<dbReference type="SUPFAM" id="SSF49354">
    <property type="entry name" value="PapD-like"/>
    <property type="match status" value="1"/>
</dbReference>
<dbReference type="PRINTS" id="PR00969">
    <property type="entry name" value="CHAPERONPILI"/>
</dbReference>
<dbReference type="Gene3D" id="2.60.40.10">
    <property type="entry name" value="Immunoglobulins"/>
    <property type="match status" value="2"/>
</dbReference>
<dbReference type="InterPro" id="IPR036316">
    <property type="entry name" value="Pili_assmbl_chap_C_dom_sf"/>
</dbReference>
<name>A0A411MGM5_9PSED</name>
<dbReference type="PANTHER" id="PTHR30251:SF2">
    <property type="entry name" value="FIMBRIAL CHAPERONE YADV-RELATED"/>
    <property type="match status" value="1"/>
</dbReference>
<dbReference type="InterPro" id="IPR050643">
    <property type="entry name" value="Periplasmic_pilus_chap"/>
</dbReference>
<dbReference type="InterPro" id="IPR016148">
    <property type="entry name" value="Pili_assmbl_chaperone_C"/>
</dbReference>
<dbReference type="SUPFAM" id="SSF49584">
    <property type="entry name" value="Periplasmic chaperone C-domain"/>
    <property type="match status" value="1"/>
</dbReference>
<comment type="subcellular location">
    <subcellularLocation>
        <location evidence="1">Periplasm</location>
    </subcellularLocation>
</comment>
<accession>A0A411MGM5</accession>
<dbReference type="Proteomes" id="UP000291130">
    <property type="component" value="Chromosome"/>
</dbReference>
<feature type="domain" description="Pili assembly chaperone N-terminal" evidence="7">
    <location>
        <begin position="24"/>
        <end position="143"/>
    </location>
</feature>
<evidence type="ECO:0000256" key="1">
    <source>
        <dbReference type="ARBA" id="ARBA00004418"/>
    </source>
</evidence>
<dbReference type="EMBL" id="CP035952">
    <property type="protein sequence ID" value="QBF25957.1"/>
    <property type="molecule type" value="Genomic_DNA"/>
</dbReference>
<evidence type="ECO:0000256" key="5">
    <source>
        <dbReference type="ARBA" id="ARBA00023186"/>
    </source>
</evidence>
<dbReference type="InterPro" id="IPR001829">
    <property type="entry name" value="Pili_assmbl_chaperone_bac"/>
</dbReference>
<evidence type="ECO:0000256" key="6">
    <source>
        <dbReference type="SAM" id="SignalP"/>
    </source>
</evidence>
<feature type="signal peptide" evidence="6">
    <location>
        <begin position="1"/>
        <end position="23"/>
    </location>
</feature>
<organism evidence="9 10">
    <name type="scientific">Pseudomonas tructae</name>
    <dbReference type="NCBI Taxonomy" id="2518644"/>
    <lineage>
        <taxon>Bacteria</taxon>
        <taxon>Pseudomonadati</taxon>
        <taxon>Pseudomonadota</taxon>
        <taxon>Gammaproteobacteria</taxon>
        <taxon>Pseudomonadales</taxon>
        <taxon>Pseudomonadaceae</taxon>
        <taxon>Pseudomonas</taxon>
    </lineage>
</organism>
<dbReference type="InterPro" id="IPR008962">
    <property type="entry name" value="PapD-like_sf"/>
</dbReference>
<dbReference type="GO" id="GO:0030288">
    <property type="term" value="C:outer membrane-bounded periplasmic space"/>
    <property type="evidence" value="ECO:0007669"/>
    <property type="project" value="InterPro"/>
</dbReference>
<protein>
    <submittedName>
        <fullName evidence="9">Molecular chaperone</fullName>
    </submittedName>
</protein>
<feature type="chain" id="PRO_5018985605" evidence="6">
    <location>
        <begin position="24"/>
        <end position="244"/>
    </location>
</feature>
<gene>
    <name evidence="9" type="ORF">EXN22_09690</name>
</gene>
<feature type="domain" description="Pili assembly chaperone C-terminal" evidence="8">
    <location>
        <begin position="172"/>
        <end position="233"/>
    </location>
</feature>
<dbReference type="Pfam" id="PF00345">
    <property type="entry name" value="PapD_N"/>
    <property type="match status" value="1"/>
</dbReference>
<dbReference type="RefSeq" id="WP_130263845.1">
    <property type="nucleotide sequence ID" value="NZ_CP035952.1"/>
</dbReference>
<evidence type="ECO:0000256" key="3">
    <source>
        <dbReference type="ARBA" id="ARBA00022729"/>
    </source>
</evidence>
<keyword evidence="4" id="KW-0574">Periplasm</keyword>
<keyword evidence="3 6" id="KW-0732">Signal</keyword>
<evidence type="ECO:0000259" key="7">
    <source>
        <dbReference type="Pfam" id="PF00345"/>
    </source>
</evidence>
<dbReference type="AlphaFoldDB" id="A0A411MGM5"/>
<comment type="similarity">
    <text evidence="2">Belongs to the periplasmic pilus chaperone family.</text>
</comment>
<sequence length="244" mass="26606">MTQSLPKLLASLILLAMFSQAHASVVISGTRVIFPAQEREVTVNLNNQGTSPALVQVWLDDGDIEAPPETQQVPFAVTPVLTRIEPEQGQAIRLIHSGAPMSKDRETLYWLNMLEVPPKAKEDNHLQLAFRTRIKLMYRPQGLPGKAAEAPAQVTWNAVQGENGKGLVLIGHNPTAYYVNMGEIIYEQNGKAEALGTGYIAPFSSERFVINEHSTISADAQVKFISINDYGAGTPNTSILGSSR</sequence>
<evidence type="ECO:0000259" key="8">
    <source>
        <dbReference type="Pfam" id="PF02753"/>
    </source>
</evidence>
<keyword evidence="5" id="KW-0143">Chaperone</keyword>
<dbReference type="KEGG" id="ptk:EXN22_09690"/>
<dbReference type="OrthoDB" id="9131059at2"/>
<evidence type="ECO:0000256" key="4">
    <source>
        <dbReference type="ARBA" id="ARBA00022764"/>
    </source>
</evidence>
<reference evidence="9 10" key="1">
    <citation type="submission" date="2019-02" db="EMBL/GenBank/DDBJ databases">
        <title>Complete genome sequence of Pseudomonas sp. SNU WT1 isolated from rainbow trout.</title>
        <authorList>
            <person name="Oh W.T."/>
            <person name="Park S.C."/>
        </authorList>
    </citation>
    <scope>NUCLEOTIDE SEQUENCE [LARGE SCALE GENOMIC DNA]</scope>
    <source>
        <strain evidence="9 10">SNU WT1</strain>
    </source>
</reference>
<dbReference type="InterPro" id="IPR016147">
    <property type="entry name" value="Pili_assmbl_chaperone_N"/>
</dbReference>
<dbReference type="GO" id="GO:0071555">
    <property type="term" value="P:cell wall organization"/>
    <property type="evidence" value="ECO:0007669"/>
    <property type="project" value="InterPro"/>
</dbReference>
<evidence type="ECO:0000313" key="9">
    <source>
        <dbReference type="EMBL" id="QBF25957.1"/>
    </source>
</evidence>
<dbReference type="PANTHER" id="PTHR30251">
    <property type="entry name" value="PILUS ASSEMBLY CHAPERONE"/>
    <property type="match status" value="1"/>
</dbReference>
<proteinExistence type="inferred from homology"/>
<evidence type="ECO:0000313" key="10">
    <source>
        <dbReference type="Proteomes" id="UP000291130"/>
    </source>
</evidence>
<dbReference type="InterPro" id="IPR013783">
    <property type="entry name" value="Ig-like_fold"/>
</dbReference>
<keyword evidence="10" id="KW-1185">Reference proteome</keyword>
<evidence type="ECO:0000256" key="2">
    <source>
        <dbReference type="ARBA" id="ARBA00007399"/>
    </source>
</evidence>